<dbReference type="PANTHER" id="PTHR42788">
    <property type="entry name" value="TAURINE IMPORT ATP-BINDING PROTEIN-RELATED"/>
    <property type="match status" value="1"/>
</dbReference>
<keyword evidence="1" id="KW-0813">Transport</keyword>
<proteinExistence type="predicted"/>
<dbReference type="Gene3D" id="3.40.50.300">
    <property type="entry name" value="P-loop containing nucleotide triphosphate hydrolases"/>
    <property type="match status" value="1"/>
</dbReference>
<feature type="domain" description="ABC transporter" evidence="4">
    <location>
        <begin position="5"/>
        <end position="228"/>
    </location>
</feature>
<evidence type="ECO:0000256" key="2">
    <source>
        <dbReference type="ARBA" id="ARBA00022741"/>
    </source>
</evidence>
<accession>A0A1F6CUZ9</accession>
<dbReference type="GO" id="GO:0016887">
    <property type="term" value="F:ATP hydrolysis activity"/>
    <property type="evidence" value="ECO:0007669"/>
    <property type="project" value="InterPro"/>
</dbReference>
<gene>
    <name evidence="5" type="ORF">A2851_02965</name>
</gene>
<dbReference type="SUPFAM" id="SSF52540">
    <property type="entry name" value="P-loop containing nucleoside triphosphate hydrolases"/>
    <property type="match status" value="1"/>
</dbReference>
<dbReference type="PROSITE" id="PS50893">
    <property type="entry name" value="ABC_TRANSPORTER_2"/>
    <property type="match status" value="1"/>
</dbReference>
<dbReference type="InterPro" id="IPR027417">
    <property type="entry name" value="P-loop_NTPase"/>
</dbReference>
<reference evidence="5 6" key="1">
    <citation type="journal article" date="2016" name="Nat. Commun.">
        <title>Thousands of microbial genomes shed light on interconnected biogeochemical processes in an aquifer system.</title>
        <authorList>
            <person name="Anantharaman K."/>
            <person name="Brown C.T."/>
            <person name="Hug L.A."/>
            <person name="Sharon I."/>
            <person name="Castelle C.J."/>
            <person name="Probst A.J."/>
            <person name="Thomas B.C."/>
            <person name="Singh A."/>
            <person name="Wilkins M.J."/>
            <person name="Karaoz U."/>
            <person name="Brodie E.L."/>
            <person name="Williams K.H."/>
            <person name="Hubbard S.S."/>
            <person name="Banfield J.F."/>
        </authorList>
    </citation>
    <scope>NUCLEOTIDE SEQUENCE [LARGE SCALE GENOMIC DNA]</scope>
</reference>
<dbReference type="Pfam" id="PF00005">
    <property type="entry name" value="ABC_tran"/>
    <property type="match status" value="1"/>
</dbReference>
<evidence type="ECO:0000256" key="3">
    <source>
        <dbReference type="ARBA" id="ARBA00022840"/>
    </source>
</evidence>
<evidence type="ECO:0000313" key="5">
    <source>
        <dbReference type="EMBL" id="OGG52998.1"/>
    </source>
</evidence>
<comment type="caution">
    <text evidence="5">The sequence shown here is derived from an EMBL/GenBank/DDBJ whole genome shotgun (WGS) entry which is preliminary data.</text>
</comment>
<keyword evidence="2" id="KW-0547">Nucleotide-binding</keyword>
<protein>
    <recommendedName>
        <fullName evidence="4">ABC transporter domain-containing protein</fullName>
    </recommendedName>
</protein>
<dbReference type="GO" id="GO:0005524">
    <property type="term" value="F:ATP binding"/>
    <property type="evidence" value="ECO:0007669"/>
    <property type="project" value="UniProtKB-KW"/>
</dbReference>
<dbReference type="STRING" id="1798480.A2851_02965"/>
<dbReference type="PROSITE" id="PS00211">
    <property type="entry name" value="ABC_TRANSPORTER_1"/>
    <property type="match status" value="1"/>
</dbReference>
<evidence type="ECO:0000313" key="6">
    <source>
        <dbReference type="Proteomes" id="UP000176863"/>
    </source>
</evidence>
<dbReference type="InterPro" id="IPR003593">
    <property type="entry name" value="AAA+_ATPase"/>
</dbReference>
<dbReference type="SMART" id="SM00382">
    <property type="entry name" value="AAA"/>
    <property type="match status" value="1"/>
</dbReference>
<dbReference type="InterPro" id="IPR003439">
    <property type="entry name" value="ABC_transporter-like_ATP-bd"/>
</dbReference>
<sequence length="245" mass="27171">MTGNLIVRDLSKTYATADKQVPALSGINLEVKPREFVSVIGPNGSGKSTLLKIVAGIISPTSGTFAISGTAAYMPQDHALLPWRTIEENLLLPSDVKKISRETMRKKIRDLLVEFGLEQFSNLYPASLSGGMRQKAALLRTTLQNPSLLLLDEPFAALDALTRLEAHEWLLLLLEKMHAGVLLITHDIREAIYLSDTIYVLSPRPGTVLEKLTVPLPRPRRHEHLQTPEALALEKKLFSLLINKL</sequence>
<dbReference type="AlphaFoldDB" id="A0A1F6CUZ9"/>
<evidence type="ECO:0000256" key="1">
    <source>
        <dbReference type="ARBA" id="ARBA00022448"/>
    </source>
</evidence>
<dbReference type="Proteomes" id="UP000176863">
    <property type="component" value="Unassembled WGS sequence"/>
</dbReference>
<dbReference type="CDD" id="cd03293">
    <property type="entry name" value="ABC_NrtD_SsuB_transporters"/>
    <property type="match status" value="1"/>
</dbReference>
<keyword evidence="3" id="KW-0067">ATP-binding</keyword>
<dbReference type="EMBL" id="MFKT01000020">
    <property type="protein sequence ID" value="OGG52998.1"/>
    <property type="molecule type" value="Genomic_DNA"/>
</dbReference>
<dbReference type="InterPro" id="IPR050166">
    <property type="entry name" value="ABC_transporter_ATP-bind"/>
</dbReference>
<organism evidence="5 6">
    <name type="scientific">Candidatus Kaiserbacteria bacterium RIFCSPHIGHO2_01_FULL_53_29</name>
    <dbReference type="NCBI Taxonomy" id="1798480"/>
    <lineage>
        <taxon>Bacteria</taxon>
        <taxon>Candidatus Kaiseribacteriota</taxon>
    </lineage>
</organism>
<evidence type="ECO:0000259" key="4">
    <source>
        <dbReference type="PROSITE" id="PS50893"/>
    </source>
</evidence>
<dbReference type="PANTHER" id="PTHR42788:SF2">
    <property type="entry name" value="ABC TRANSPORTER ATP-BINDING PROTEIN"/>
    <property type="match status" value="1"/>
</dbReference>
<dbReference type="InterPro" id="IPR017871">
    <property type="entry name" value="ABC_transporter-like_CS"/>
</dbReference>
<name>A0A1F6CUZ9_9BACT</name>